<keyword evidence="3" id="KW-1185">Reference proteome</keyword>
<evidence type="ECO:0000313" key="3">
    <source>
        <dbReference type="Proteomes" id="UP000531594"/>
    </source>
</evidence>
<dbReference type="RefSeq" id="WP_184522423.1">
    <property type="nucleotide sequence ID" value="NZ_JACHGK010000001.1"/>
</dbReference>
<dbReference type="InterPro" id="IPR011728">
    <property type="entry name" value="PhaP_Bmeg"/>
</dbReference>
<reference evidence="2 3" key="1">
    <citation type="submission" date="2020-08" db="EMBL/GenBank/DDBJ databases">
        <title>Genomic Encyclopedia of Type Strains, Phase IV (KMG-IV): sequencing the most valuable type-strain genomes for metagenomic binning, comparative biology and taxonomic classification.</title>
        <authorList>
            <person name="Goeker M."/>
        </authorList>
    </citation>
    <scope>NUCLEOTIDE SEQUENCE [LARGE SCALE GENOMIC DNA]</scope>
    <source>
        <strain evidence="2 3">DSM 5391</strain>
    </source>
</reference>
<comment type="caution">
    <text evidence="2">The sequence shown here is derived from an EMBL/GenBank/DDBJ whole genome shotgun (WGS) entry which is preliminary data.</text>
</comment>
<keyword evidence="1" id="KW-0175">Coiled coil</keyword>
<dbReference type="AlphaFoldDB" id="A0A7X0LV42"/>
<protein>
    <recommendedName>
        <fullName evidence="4">Polyhydroxyalkanoic acid inclusion protein PhaP</fullName>
    </recommendedName>
</protein>
<evidence type="ECO:0000256" key="1">
    <source>
        <dbReference type="SAM" id="Coils"/>
    </source>
</evidence>
<feature type="coiled-coil region" evidence="1">
    <location>
        <begin position="120"/>
        <end position="151"/>
    </location>
</feature>
<proteinExistence type="predicted"/>
<gene>
    <name evidence="2" type="ORF">HNR53_000497</name>
</gene>
<accession>A0A7X0LV42</accession>
<dbReference type="EMBL" id="JACHGK010000001">
    <property type="protein sequence ID" value="MBB6443909.1"/>
    <property type="molecule type" value="Genomic_DNA"/>
</dbReference>
<evidence type="ECO:0000313" key="2">
    <source>
        <dbReference type="EMBL" id="MBB6443909.1"/>
    </source>
</evidence>
<evidence type="ECO:0008006" key="4">
    <source>
        <dbReference type="Google" id="ProtNLM"/>
    </source>
</evidence>
<sequence>MAVKKEDLNASNVVDVFFKGWLNQLRLLEDIEQRSLQVIKSQKEWIQGTRDQYDQLEENSKKLTTDWKVNVEEFLAKGQKEVGGQNFSELLNKIEDIGHKSQTIAFLPGKASFDILLNSRDQFEKTYIDALEQQKKAREELTKVYEESLEQLKQSEFSLFKPFELQAK</sequence>
<name>A0A7X0LV42_9BACI</name>
<dbReference type="Proteomes" id="UP000531594">
    <property type="component" value="Unassembled WGS sequence"/>
</dbReference>
<dbReference type="Pfam" id="PF09602">
    <property type="entry name" value="PhaP_Bmeg"/>
    <property type="match status" value="1"/>
</dbReference>
<organism evidence="2 3">
    <name type="scientific">Bacillus benzoevorans</name>
    <dbReference type="NCBI Taxonomy" id="1456"/>
    <lineage>
        <taxon>Bacteria</taxon>
        <taxon>Bacillati</taxon>
        <taxon>Bacillota</taxon>
        <taxon>Bacilli</taxon>
        <taxon>Bacillales</taxon>
        <taxon>Bacillaceae</taxon>
        <taxon>Bacillus</taxon>
    </lineage>
</organism>